<accession>A0A9P1FVM6</accession>
<dbReference type="SUPFAM" id="SSF50985">
    <property type="entry name" value="RCC1/BLIP-II"/>
    <property type="match status" value="1"/>
</dbReference>
<evidence type="ECO:0000313" key="2">
    <source>
        <dbReference type="EMBL" id="CAL4778576.1"/>
    </source>
</evidence>
<reference evidence="1" key="1">
    <citation type="submission" date="2022-10" db="EMBL/GenBank/DDBJ databases">
        <authorList>
            <person name="Chen Y."/>
            <person name="Dougan E. K."/>
            <person name="Chan C."/>
            <person name="Rhodes N."/>
            <person name="Thang M."/>
        </authorList>
    </citation>
    <scope>NUCLEOTIDE SEQUENCE</scope>
</reference>
<reference evidence="2 3" key="2">
    <citation type="submission" date="2024-05" db="EMBL/GenBank/DDBJ databases">
        <authorList>
            <person name="Chen Y."/>
            <person name="Shah S."/>
            <person name="Dougan E. K."/>
            <person name="Thang M."/>
            <person name="Chan C."/>
        </authorList>
    </citation>
    <scope>NUCLEOTIDE SEQUENCE [LARGE SCALE GENOMIC DNA]</scope>
</reference>
<comment type="caution">
    <text evidence="1">The sequence shown here is derived from an EMBL/GenBank/DDBJ whole genome shotgun (WGS) entry which is preliminary data.</text>
</comment>
<dbReference type="OrthoDB" id="10660976at2759"/>
<dbReference type="Pfam" id="PF13540">
    <property type="entry name" value="RCC1_2"/>
    <property type="match status" value="1"/>
</dbReference>
<proteinExistence type="predicted"/>
<dbReference type="InterPro" id="IPR000408">
    <property type="entry name" value="Reg_chr_condens"/>
</dbReference>
<dbReference type="EMBL" id="CAMXCT020001569">
    <property type="protein sequence ID" value="CAL1144639.1"/>
    <property type="molecule type" value="Genomic_DNA"/>
</dbReference>
<name>A0A9P1FVM6_9DINO</name>
<dbReference type="InterPro" id="IPR009091">
    <property type="entry name" value="RCC1/BLIP-II"/>
</dbReference>
<evidence type="ECO:0000313" key="1">
    <source>
        <dbReference type="EMBL" id="CAI3991264.1"/>
    </source>
</evidence>
<dbReference type="AlphaFoldDB" id="A0A9P1FVM6"/>
<dbReference type="Gene3D" id="2.130.10.30">
    <property type="entry name" value="Regulator of chromosome condensation 1/beta-lactamase-inhibitor protein II"/>
    <property type="match status" value="1"/>
</dbReference>
<organism evidence="1">
    <name type="scientific">Cladocopium goreaui</name>
    <dbReference type="NCBI Taxonomy" id="2562237"/>
    <lineage>
        <taxon>Eukaryota</taxon>
        <taxon>Sar</taxon>
        <taxon>Alveolata</taxon>
        <taxon>Dinophyceae</taxon>
        <taxon>Suessiales</taxon>
        <taxon>Symbiodiniaceae</taxon>
        <taxon>Cladocopium</taxon>
    </lineage>
</organism>
<dbReference type="PROSITE" id="PS00626">
    <property type="entry name" value="RCC1_2"/>
    <property type="match status" value="1"/>
</dbReference>
<protein>
    <submittedName>
        <fullName evidence="1">Uncharacterized protein</fullName>
    </submittedName>
</protein>
<evidence type="ECO:0000313" key="3">
    <source>
        <dbReference type="Proteomes" id="UP001152797"/>
    </source>
</evidence>
<dbReference type="Proteomes" id="UP001152797">
    <property type="component" value="Unassembled WGS sequence"/>
</dbReference>
<keyword evidence="3" id="KW-1185">Reference proteome</keyword>
<dbReference type="EMBL" id="CAMXCT030001569">
    <property type="protein sequence ID" value="CAL4778576.1"/>
    <property type="molecule type" value="Genomic_DNA"/>
</dbReference>
<sequence length="245" mass="27402">MTDAWWWWATSMDSYRTYFTSLKNTGLPLKRSMQEMVIACFFEATAMSWLVEGMSLDSATFHGMGVEQAAIVRFLQVSAGGFHTVLLQSDGRAVGFGMKNFGQCQIPSLKSWLELLSMAPSGRRYICDHGPSGKDNVFQLDLVAEDDVALLTCWNLAGHEVLRLRTHCSDLAVDIHNRIALELNASRQRVQVVLHDGQLFASVCRANPSARIVDLCRTSEMSSTGHLSKNLNLELLNCRRPSSWE</sequence>
<gene>
    <name evidence="1" type="ORF">C1SCF055_LOCUS18186</name>
</gene>
<dbReference type="EMBL" id="CAMXCT010001569">
    <property type="protein sequence ID" value="CAI3991264.1"/>
    <property type="molecule type" value="Genomic_DNA"/>
</dbReference>